<dbReference type="Proteomes" id="UP001162162">
    <property type="component" value="Unassembled WGS sequence"/>
</dbReference>
<evidence type="ECO:0000313" key="3">
    <source>
        <dbReference type="EMBL" id="KAJ8957812.1"/>
    </source>
</evidence>
<feature type="domain" description="ZAD" evidence="2">
    <location>
        <begin position="7"/>
        <end position="77"/>
    </location>
</feature>
<evidence type="ECO:0000256" key="1">
    <source>
        <dbReference type="PROSITE-ProRule" id="PRU01263"/>
    </source>
</evidence>
<keyword evidence="4" id="KW-1185">Reference proteome</keyword>
<reference evidence="3" key="1">
    <citation type="journal article" date="2023" name="Insect Mol. Biol.">
        <title>Genome sequencing provides insights into the evolution of gene families encoding plant cell wall-degrading enzymes in longhorned beetles.</title>
        <authorList>
            <person name="Shin N.R."/>
            <person name="Okamura Y."/>
            <person name="Kirsch R."/>
            <person name="Pauchet Y."/>
        </authorList>
    </citation>
    <scope>NUCLEOTIDE SEQUENCE</scope>
    <source>
        <strain evidence="3">AMC_N1</strain>
    </source>
</reference>
<keyword evidence="1" id="KW-0863">Zinc-finger</keyword>
<feature type="binding site" evidence="1">
    <location>
        <position position="53"/>
    </location>
    <ligand>
        <name>Zn(2+)</name>
        <dbReference type="ChEBI" id="CHEBI:29105"/>
    </ligand>
</feature>
<comment type="caution">
    <text evidence="3">The sequence shown here is derived from an EMBL/GenBank/DDBJ whole genome shotgun (WGS) entry which is preliminary data.</text>
</comment>
<accession>A0AAV8Z184</accession>
<dbReference type="GO" id="GO:0008270">
    <property type="term" value="F:zinc ion binding"/>
    <property type="evidence" value="ECO:0007669"/>
    <property type="project" value="UniProtKB-UniRule"/>
</dbReference>
<evidence type="ECO:0000313" key="4">
    <source>
        <dbReference type="Proteomes" id="UP001162162"/>
    </source>
</evidence>
<feature type="binding site" evidence="1">
    <location>
        <position position="9"/>
    </location>
    <ligand>
        <name>Zn(2+)</name>
        <dbReference type="ChEBI" id="CHEBI:29105"/>
    </ligand>
</feature>
<dbReference type="GO" id="GO:0005634">
    <property type="term" value="C:nucleus"/>
    <property type="evidence" value="ECO:0007669"/>
    <property type="project" value="InterPro"/>
</dbReference>
<protein>
    <recommendedName>
        <fullName evidence="2">ZAD domain-containing protein</fullName>
    </recommendedName>
</protein>
<keyword evidence="1" id="KW-0479">Metal-binding</keyword>
<dbReference type="SMART" id="SM00868">
    <property type="entry name" value="zf-AD"/>
    <property type="match status" value="2"/>
</dbReference>
<dbReference type="EMBL" id="JAPWTK010000020">
    <property type="protein sequence ID" value="KAJ8957812.1"/>
    <property type="molecule type" value="Genomic_DNA"/>
</dbReference>
<evidence type="ECO:0000259" key="2">
    <source>
        <dbReference type="PROSITE" id="PS51915"/>
    </source>
</evidence>
<sequence length="250" mass="28670">MEEREIRICRLCFTPINDKSFDLLEGFQVQMIKTIMLPLDLSVSKDPVMCNECSQNLQKCFDFKMMCLNTEDCVKTYTNLKDPLQIDLQEVVLKELPENCKMNEEKIQICRLCFSFSSDSFTKVDTEGGVYLRNMLKISVPEMDLTLTVNPVVCQNCHNLLANQFSFIQLCAVTEGKIKKYRSTQPQDAGNTLDLYKILQQVVEVKIETELGDREAPVEFVACDPQNVALKSEVVQFEENPPRQFHAGRT</sequence>
<organism evidence="3 4">
    <name type="scientific">Aromia moschata</name>
    <dbReference type="NCBI Taxonomy" id="1265417"/>
    <lineage>
        <taxon>Eukaryota</taxon>
        <taxon>Metazoa</taxon>
        <taxon>Ecdysozoa</taxon>
        <taxon>Arthropoda</taxon>
        <taxon>Hexapoda</taxon>
        <taxon>Insecta</taxon>
        <taxon>Pterygota</taxon>
        <taxon>Neoptera</taxon>
        <taxon>Endopterygota</taxon>
        <taxon>Coleoptera</taxon>
        <taxon>Polyphaga</taxon>
        <taxon>Cucujiformia</taxon>
        <taxon>Chrysomeloidea</taxon>
        <taxon>Cerambycidae</taxon>
        <taxon>Cerambycinae</taxon>
        <taxon>Callichromatini</taxon>
        <taxon>Aromia</taxon>
    </lineage>
</organism>
<keyword evidence="1" id="KW-0862">Zinc</keyword>
<feature type="binding site" evidence="1">
    <location>
        <position position="12"/>
    </location>
    <ligand>
        <name>Zn(2+)</name>
        <dbReference type="ChEBI" id="CHEBI:29105"/>
    </ligand>
</feature>
<dbReference type="PROSITE" id="PS51915">
    <property type="entry name" value="ZAD"/>
    <property type="match status" value="1"/>
</dbReference>
<name>A0AAV8Z184_9CUCU</name>
<dbReference type="AlphaFoldDB" id="A0AAV8Z184"/>
<gene>
    <name evidence="3" type="ORF">NQ318_001808</name>
</gene>
<proteinExistence type="predicted"/>
<feature type="binding site" evidence="1">
    <location>
        <position position="50"/>
    </location>
    <ligand>
        <name>Zn(2+)</name>
        <dbReference type="ChEBI" id="CHEBI:29105"/>
    </ligand>
</feature>
<dbReference type="InterPro" id="IPR012934">
    <property type="entry name" value="Znf_AD"/>
</dbReference>